<dbReference type="EMBL" id="LR877147">
    <property type="protein sequence ID" value="CAD2214176.1"/>
    <property type="molecule type" value="Genomic_DNA"/>
</dbReference>
<dbReference type="VEuPathDB" id="TriTrypDB:ADEAN_000162000"/>
<dbReference type="NCBIfam" id="TIGR00323">
    <property type="entry name" value="eIF-6"/>
    <property type="match status" value="1"/>
</dbReference>
<dbReference type="GO" id="GO:0003743">
    <property type="term" value="F:translation initiation factor activity"/>
    <property type="evidence" value="ECO:0007669"/>
    <property type="project" value="UniProtKB-UniRule"/>
</dbReference>
<keyword evidence="1 5" id="KW-0963">Cytoplasm</keyword>
<reference evidence="6 7" key="1">
    <citation type="submission" date="2020-08" db="EMBL/GenBank/DDBJ databases">
        <authorList>
            <person name="Newling K."/>
            <person name="Davey J."/>
            <person name="Forrester S."/>
        </authorList>
    </citation>
    <scope>NUCLEOTIDE SEQUENCE [LARGE SCALE GENOMIC DNA]</scope>
    <source>
        <strain evidence="7">Crithidia deanei Carvalho (ATCC PRA-265)</strain>
    </source>
</reference>
<organism evidence="6 7">
    <name type="scientific">Angomonas deanei</name>
    <dbReference type="NCBI Taxonomy" id="59799"/>
    <lineage>
        <taxon>Eukaryota</taxon>
        <taxon>Discoba</taxon>
        <taxon>Euglenozoa</taxon>
        <taxon>Kinetoplastea</taxon>
        <taxon>Metakinetoplastina</taxon>
        <taxon>Trypanosomatida</taxon>
        <taxon>Trypanosomatidae</taxon>
        <taxon>Strigomonadinae</taxon>
        <taxon>Angomonas</taxon>
    </lineage>
</organism>
<dbReference type="PANTHER" id="PTHR10784">
    <property type="entry name" value="TRANSLATION INITIATION FACTOR 6"/>
    <property type="match status" value="1"/>
</dbReference>
<evidence type="ECO:0000256" key="5">
    <source>
        <dbReference type="HAMAP-Rule" id="MF_03132"/>
    </source>
</evidence>
<dbReference type="GO" id="GO:0042273">
    <property type="term" value="P:ribosomal large subunit biogenesis"/>
    <property type="evidence" value="ECO:0007669"/>
    <property type="project" value="UniProtKB-UniRule"/>
</dbReference>
<dbReference type="GO" id="GO:0005730">
    <property type="term" value="C:nucleolus"/>
    <property type="evidence" value="ECO:0007669"/>
    <property type="project" value="UniProtKB-SubCell"/>
</dbReference>
<keyword evidence="2 5" id="KW-0396">Initiation factor</keyword>
<evidence type="ECO:0000313" key="7">
    <source>
        <dbReference type="Proteomes" id="UP000515908"/>
    </source>
</evidence>
<dbReference type="OrthoDB" id="4155914at2759"/>
<dbReference type="Pfam" id="PF01912">
    <property type="entry name" value="eIF-6"/>
    <property type="match status" value="1"/>
</dbReference>
<dbReference type="GO" id="GO:0042256">
    <property type="term" value="P:cytosolic ribosome assembly"/>
    <property type="evidence" value="ECO:0007669"/>
    <property type="project" value="UniProtKB-UniRule"/>
</dbReference>
<evidence type="ECO:0000256" key="1">
    <source>
        <dbReference type="ARBA" id="ARBA00022490"/>
    </source>
</evidence>
<dbReference type="HAMAP" id="MF_00032">
    <property type="entry name" value="eIF_6"/>
    <property type="match status" value="1"/>
</dbReference>
<dbReference type="Proteomes" id="UP000515908">
    <property type="component" value="Chromosome 03"/>
</dbReference>
<dbReference type="PIRSF" id="PIRSF006413">
    <property type="entry name" value="IF-6"/>
    <property type="match status" value="1"/>
</dbReference>
<comment type="subcellular location">
    <subcellularLocation>
        <location evidence="5">Cytoplasm</location>
    </subcellularLocation>
    <subcellularLocation>
        <location evidence="5">Nucleus</location>
        <location evidence="5">Nucleolus</location>
    </subcellularLocation>
    <text evidence="5">Shuttles between cytoplasm and nucleus/nucleolus.</text>
</comment>
<protein>
    <recommendedName>
        <fullName evidence="5">Eukaryotic translation initiation factor 6</fullName>
        <shortName evidence="5">eIF-6</shortName>
    </recommendedName>
</protein>
<dbReference type="SMART" id="SM00654">
    <property type="entry name" value="eIF6"/>
    <property type="match status" value="1"/>
</dbReference>
<dbReference type="SUPFAM" id="SSF55909">
    <property type="entry name" value="Pentein"/>
    <property type="match status" value="1"/>
</dbReference>
<gene>
    <name evidence="5" type="primary">EIF6</name>
    <name evidence="6" type="ORF">ADEAN_000162000</name>
</gene>
<dbReference type="AlphaFoldDB" id="S9VPC7"/>
<accession>S9VPC7</accession>
<proteinExistence type="inferred from homology"/>
<evidence type="ECO:0000256" key="3">
    <source>
        <dbReference type="ARBA" id="ARBA00022917"/>
    </source>
</evidence>
<dbReference type="FunFam" id="3.75.10.10:FF:000001">
    <property type="entry name" value="Eukaryotic translation initiation factor 6"/>
    <property type="match status" value="1"/>
</dbReference>
<name>S9VPC7_9TRYP</name>
<dbReference type="GO" id="GO:0005737">
    <property type="term" value="C:cytoplasm"/>
    <property type="evidence" value="ECO:0007669"/>
    <property type="project" value="UniProtKB-SubCell"/>
</dbReference>
<comment type="function">
    <text evidence="5">Binds to the 60S ribosomal subunit and prevents its association with the 40S ribosomal subunit to form the 80S initiation complex in the cytoplasm. May also be involved in ribosome biogenesis.</text>
</comment>
<evidence type="ECO:0000256" key="2">
    <source>
        <dbReference type="ARBA" id="ARBA00022540"/>
    </source>
</evidence>
<dbReference type="CDD" id="cd00527">
    <property type="entry name" value="IF6"/>
    <property type="match status" value="1"/>
</dbReference>
<dbReference type="GO" id="GO:0043023">
    <property type="term" value="F:ribosomal large subunit binding"/>
    <property type="evidence" value="ECO:0007669"/>
    <property type="project" value="UniProtKB-UniRule"/>
</dbReference>
<comment type="subunit">
    <text evidence="5">Monomer. Associates with the 60S ribosomal subunit.</text>
</comment>
<keyword evidence="3 5" id="KW-0648">Protein biosynthesis</keyword>
<keyword evidence="5" id="KW-0690">Ribosome biogenesis</keyword>
<keyword evidence="7" id="KW-1185">Reference proteome</keyword>
<sequence length="250" mass="26918">MTLRTRFESSDDIGVFAYLTNAYCLVAAGASQNFYSVFEQELANHIPVIYTSIGGSRVVGRLVAGNRHGLVVPSTTTDQELQHLRNSLPDTVKLQRVEERLSALGNCVVCNDHVALIHSDLGRETEEVLRDVLQVQTFRTSIAANALVGSYSVATNKGCMVHPKTSAEEMDEIASLLQVPVVAGTINRGNAAIGSGIVVNDWAAFCGLTTTATEITVVERIFQLRRGAMGAGDDGNLLQNVRDTLVDELA</sequence>
<evidence type="ECO:0000256" key="4">
    <source>
        <dbReference type="ARBA" id="ARBA00023242"/>
    </source>
</evidence>
<dbReference type="InterPro" id="IPR002769">
    <property type="entry name" value="eIF6"/>
</dbReference>
<comment type="similarity">
    <text evidence="5">Belongs to the eIF-6 family.</text>
</comment>
<keyword evidence="4 5" id="KW-0539">Nucleus</keyword>
<evidence type="ECO:0000313" key="6">
    <source>
        <dbReference type="EMBL" id="CAD2214176.1"/>
    </source>
</evidence>
<dbReference type="Gene3D" id="3.75.10.10">
    <property type="entry name" value="L-arginine/glycine Amidinotransferase, Chain A"/>
    <property type="match status" value="1"/>
</dbReference>